<evidence type="ECO:0008006" key="3">
    <source>
        <dbReference type="Google" id="ProtNLM"/>
    </source>
</evidence>
<gene>
    <name evidence="1" type="ORF">SDRG_05192</name>
</gene>
<dbReference type="SUPFAM" id="SSF54236">
    <property type="entry name" value="Ubiquitin-like"/>
    <property type="match status" value="1"/>
</dbReference>
<organism evidence="1 2">
    <name type="scientific">Saprolegnia diclina (strain VS20)</name>
    <dbReference type="NCBI Taxonomy" id="1156394"/>
    <lineage>
        <taxon>Eukaryota</taxon>
        <taxon>Sar</taxon>
        <taxon>Stramenopiles</taxon>
        <taxon>Oomycota</taxon>
        <taxon>Saprolegniomycetes</taxon>
        <taxon>Saprolegniales</taxon>
        <taxon>Saprolegniaceae</taxon>
        <taxon>Saprolegnia</taxon>
    </lineage>
</organism>
<keyword evidence="2" id="KW-1185">Reference proteome</keyword>
<dbReference type="Gene3D" id="3.10.20.90">
    <property type="entry name" value="Phosphatidylinositol 3-kinase Catalytic Subunit, Chain A, domain 1"/>
    <property type="match status" value="1"/>
</dbReference>
<protein>
    <recommendedName>
        <fullName evidence="3">Ubiquitin-like domain-containing protein</fullName>
    </recommendedName>
</protein>
<dbReference type="Proteomes" id="UP000030762">
    <property type="component" value="Unassembled WGS sequence"/>
</dbReference>
<dbReference type="OrthoDB" id="428577at2759"/>
<dbReference type="PANTHER" id="PTHR47725">
    <property type="entry name" value="OS03G0364000 PROTEIN"/>
    <property type="match status" value="1"/>
</dbReference>
<accession>T0QSC3</accession>
<dbReference type="RefSeq" id="XP_008609116.1">
    <property type="nucleotide sequence ID" value="XM_008610894.1"/>
</dbReference>
<evidence type="ECO:0000313" key="2">
    <source>
        <dbReference type="Proteomes" id="UP000030762"/>
    </source>
</evidence>
<dbReference type="EMBL" id="JH767144">
    <property type="protein sequence ID" value="EQC37596.1"/>
    <property type="molecule type" value="Genomic_DNA"/>
</dbReference>
<reference evidence="1 2" key="1">
    <citation type="submission" date="2012-04" db="EMBL/GenBank/DDBJ databases">
        <title>The Genome Sequence of Saprolegnia declina VS20.</title>
        <authorList>
            <consortium name="The Broad Institute Genome Sequencing Platform"/>
            <person name="Russ C."/>
            <person name="Nusbaum C."/>
            <person name="Tyler B."/>
            <person name="van West P."/>
            <person name="Dieguez-Uribeondo J."/>
            <person name="de Bruijn I."/>
            <person name="Tripathy S."/>
            <person name="Jiang R."/>
            <person name="Young S.K."/>
            <person name="Zeng Q."/>
            <person name="Gargeya S."/>
            <person name="Fitzgerald M."/>
            <person name="Haas B."/>
            <person name="Abouelleil A."/>
            <person name="Alvarado L."/>
            <person name="Arachchi H.M."/>
            <person name="Berlin A."/>
            <person name="Chapman S.B."/>
            <person name="Goldberg J."/>
            <person name="Griggs A."/>
            <person name="Gujja S."/>
            <person name="Hansen M."/>
            <person name="Howarth C."/>
            <person name="Imamovic A."/>
            <person name="Larimer J."/>
            <person name="McCowen C."/>
            <person name="Montmayeur A."/>
            <person name="Murphy C."/>
            <person name="Neiman D."/>
            <person name="Pearson M."/>
            <person name="Priest M."/>
            <person name="Roberts A."/>
            <person name="Saif S."/>
            <person name="Shea T."/>
            <person name="Sisk P."/>
            <person name="Sykes S."/>
            <person name="Wortman J."/>
            <person name="Nusbaum C."/>
            <person name="Birren B."/>
        </authorList>
    </citation>
    <scope>NUCLEOTIDE SEQUENCE [LARGE SCALE GENOMIC DNA]</scope>
    <source>
        <strain evidence="1 2">VS20</strain>
    </source>
</reference>
<dbReference type="VEuPathDB" id="FungiDB:SDRG_05192"/>
<dbReference type="InParanoid" id="T0QSC3"/>
<dbReference type="eggNOG" id="ENOG502S61C">
    <property type="taxonomic scope" value="Eukaryota"/>
</dbReference>
<dbReference type="PANTHER" id="PTHR47725:SF2">
    <property type="entry name" value="UBIQUITIN-LIKE DOMAIN-CONTAINING PROTEIN"/>
    <property type="match status" value="1"/>
</dbReference>
<dbReference type="OMA" id="KENTEQW"/>
<sequence>MYLRVKRRQQSFFVLTEPHEAFVKIKETIASILGLSGPGQVQLWHTNKQKELLDVATVADQELENDAVIYLCLKKENTEQWEDIQVAKLELEHDSNNNRAAVE</sequence>
<evidence type="ECO:0000313" key="1">
    <source>
        <dbReference type="EMBL" id="EQC37596.1"/>
    </source>
</evidence>
<dbReference type="STRING" id="1156394.T0QSC3"/>
<dbReference type="AlphaFoldDB" id="T0QSC3"/>
<dbReference type="GeneID" id="19945919"/>
<proteinExistence type="predicted"/>
<dbReference type="InterPro" id="IPR029071">
    <property type="entry name" value="Ubiquitin-like_domsf"/>
</dbReference>
<name>T0QSC3_SAPDV</name>